<gene>
    <name evidence="2" type="ORF">IPOD504_LOCUS13244</name>
</gene>
<dbReference type="Proteomes" id="UP000837857">
    <property type="component" value="Chromosome 4"/>
</dbReference>
<reference evidence="2" key="1">
    <citation type="submission" date="2022-03" db="EMBL/GenBank/DDBJ databases">
        <authorList>
            <person name="Martin H S."/>
        </authorList>
    </citation>
    <scope>NUCLEOTIDE SEQUENCE</scope>
</reference>
<protein>
    <submittedName>
        <fullName evidence="2">Uncharacterized protein</fullName>
    </submittedName>
</protein>
<feature type="region of interest" description="Disordered" evidence="1">
    <location>
        <begin position="70"/>
        <end position="92"/>
    </location>
</feature>
<dbReference type="EMBL" id="OW152816">
    <property type="protein sequence ID" value="CAH2066027.1"/>
    <property type="molecule type" value="Genomic_DNA"/>
</dbReference>
<organism evidence="2 3">
    <name type="scientific">Iphiclides podalirius</name>
    <name type="common">scarce swallowtail</name>
    <dbReference type="NCBI Taxonomy" id="110791"/>
    <lineage>
        <taxon>Eukaryota</taxon>
        <taxon>Metazoa</taxon>
        <taxon>Ecdysozoa</taxon>
        <taxon>Arthropoda</taxon>
        <taxon>Hexapoda</taxon>
        <taxon>Insecta</taxon>
        <taxon>Pterygota</taxon>
        <taxon>Neoptera</taxon>
        <taxon>Endopterygota</taxon>
        <taxon>Lepidoptera</taxon>
        <taxon>Glossata</taxon>
        <taxon>Ditrysia</taxon>
        <taxon>Papilionoidea</taxon>
        <taxon>Papilionidae</taxon>
        <taxon>Papilioninae</taxon>
        <taxon>Iphiclides</taxon>
    </lineage>
</organism>
<evidence type="ECO:0000313" key="3">
    <source>
        <dbReference type="Proteomes" id="UP000837857"/>
    </source>
</evidence>
<feature type="non-terminal residue" evidence="2">
    <location>
        <position position="1"/>
    </location>
</feature>
<proteinExistence type="predicted"/>
<evidence type="ECO:0000256" key="1">
    <source>
        <dbReference type="SAM" id="MobiDB-lite"/>
    </source>
</evidence>
<keyword evidence="3" id="KW-1185">Reference proteome</keyword>
<accession>A0ABN8IZZ6</accession>
<name>A0ABN8IZZ6_9NEOP</name>
<evidence type="ECO:0000313" key="2">
    <source>
        <dbReference type="EMBL" id="CAH2066027.1"/>
    </source>
</evidence>
<sequence>MLSRVRIYRAVQANVFAGWEAAHWPRVRPAAADRKILARDAPGVSITVRPKSNWKPSISVYGSRYATTDSWRRGRPETIKAPSDAEPAGSHR</sequence>